<feature type="non-terminal residue" evidence="2">
    <location>
        <position position="185"/>
    </location>
</feature>
<accession>A0A7J6DTM8</accession>
<feature type="compositionally biased region" description="Basic and acidic residues" evidence="1">
    <location>
        <begin position="135"/>
        <end position="144"/>
    </location>
</feature>
<proteinExistence type="predicted"/>
<comment type="caution">
    <text evidence="2">The sequence shown here is derived from an EMBL/GenBank/DDBJ whole genome shotgun (WGS) entry which is preliminary data.</text>
</comment>
<evidence type="ECO:0000256" key="1">
    <source>
        <dbReference type="SAM" id="MobiDB-lite"/>
    </source>
</evidence>
<feature type="region of interest" description="Disordered" evidence="1">
    <location>
        <begin position="134"/>
        <end position="172"/>
    </location>
</feature>
<protein>
    <submittedName>
        <fullName evidence="2">Uncharacterized protein</fullName>
    </submittedName>
</protein>
<reference evidence="2 3" key="1">
    <citation type="journal article" date="2020" name="bioRxiv">
        <title>Sequence and annotation of 42 cannabis genomes reveals extensive copy number variation in cannabinoid synthesis and pathogen resistance genes.</title>
        <authorList>
            <person name="Mckernan K.J."/>
            <person name="Helbert Y."/>
            <person name="Kane L.T."/>
            <person name="Ebling H."/>
            <person name="Zhang L."/>
            <person name="Liu B."/>
            <person name="Eaton Z."/>
            <person name="Mclaughlin S."/>
            <person name="Kingan S."/>
            <person name="Baybayan P."/>
            <person name="Concepcion G."/>
            <person name="Jordan M."/>
            <person name="Riva A."/>
            <person name="Barbazuk W."/>
            <person name="Harkins T."/>
        </authorList>
    </citation>
    <scope>NUCLEOTIDE SEQUENCE [LARGE SCALE GENOMIC DNA]</scope>
    <source>
        <strain evidence="3">cv. Jamaican Lion 4</strain>
        <tissue evidence="2">Leaf</tissue>
    </source>
</reference>
<dbReference type="Proteomes" id="UP000583929">
    <property type="component" value="Unassembled WGS sequence"/>
</dbReference>
<keyword evidence="3" id="KW-1185">Reference proteome</keyword>
<dbReference type="EMBL" id="JAATIQ010000639">
    <property type="protein sequence ID" value="KAF4349461.1"/>
    <property type="molecule type" value="Genomic_DNA"/>
</dbReference>
<evidence type="ECO:0000313" key="2">
    <source>
        <dbReference type="EMBL" id="KAF4349461.1"/>
    </source>
</evidence>
<name>A0A7J6DTM8_CANSA</name>
<sequence length="185" mass="21279">DLKQSDYKKKTQENTNNCEETKKSTRYFNGFDIRFFDLLFGDCNGKNSILHSSFDLIHFYILRKPEPPHELPAAPLHPVPRVVLIFLLNVPLSADVEDSIIFDLHLHLFLLQPRNIGSEHSTRALTKAEFSSDSFGKDELDKGKSLNGSQTSREKGSKTLLRRPPKKLGMSDMFSLKYREELKIR</sequence>
<dbReference type="AlphaFoldDB" id="A0A7J6DTM8"/>
<gene>
    <name evidence="2" type="ORF">G4B88_026241</name>
</gene>
<evidence type="ECO:0000313" key="3">
    <source>
        <dbReference type="Proteomes" id="UP000583929"/>
    </source>
</evidence>
<organism evidence="2 3">
    <name type="scientific">Cannabis sativa</name>
    <name type="common">Hemp</name>
    <name type="synonym">Marijuana</name>
    <dbReference type="NCBI Taxonomy" id="3483"/>
    <lineage>
        <taxon>Eukaryota</taxon>
        <taxon>Viridiplantae</taxon>
        <taxon>Streptophyta</taxon>
        <taxon>Embryophyta</taxon>
        <taxon>Tracheophyta</taxon>
        <taxon>Spermatophyta</taxon>
        <taxon>Magnoliopsida</taxon>
        <taxon>eudicotyledons</taxon>
        <taxon>Gunneridae</taxon>
        <taxon>Pentapetalae</taxon>
        <taxon>rosids</taxon>
        <taxon>fabids</taxon>
        <taxon>Rosales</taxon>
        <taxon>Cannabaceae</taxon>
        <taxon>Cannabis</taxon>
    </lineage>
</organism>